<name>A7RM83_NEMVE</name>
<dbReference type="eggNOG" id="KOG4619">
    <property type="taxonomic scope" value="Eukaryota"/>
</dbReference>
<keyword evidence="3 5" id="KW-1133">Transmembrane helix</keyword>
<reference evidence="6 7" key="1">
    <citation type="journal article" date="2007" name="Science">
        <title>Sea anemone genome reveals ancestral eumetazoan gene repertoire and genomic organization.</title>
        <authorList>
            <person name="Putnam N.H."/>
            <person name="Srivastava M."/>
            <person name="Hellsten U."/>
            <person name="Dirks B."/>
            <person name="Chapman J."/>
            <person name="Salamov A."/>
            <person name="Terry A."/>
            <person name="Shapiro H."/>
            <person name="Lindquist E."/>
            <person name="Kapitonov V.V."/>
            <person name="Jurka J."/>
            <person name="Genikhovich G."/>
            <person name="Grigoriev I.V."/>
            <person name="Lucas S.M."/>
            <person name="Steele R.E."/>
            <person name="Finnerty J.R."/>
            <person name="Technau U."/>
            <person name="Martindale M.Q."/>
            <person name="Rokhsar D.S."/>
        </authorList>
    </citation>
    <scope>NUCLEOTIDE SEQUENCE [LARGE SCALE GENOMIC DNA]</scope>
    <source>
        <strain evidence="7">CH2 X CH6</strain>
    </source>
</reference>
<dbReference type="Proteomes" id="UP000001593">
    <property type="component" value="Unassembled WGS sequence"/>
</dbReference>
<proteinExistence type="predicted"/>
<protein>
    <recommendedName>
        <fullName evidence="8">Transmembrane protein 65</fullName>
    </recommendedName>
</protein>
<evidence type="ECO:0000256" key="5">
    <source>
        <dbReference type="SAM" id="Phobius"/>
    </source>
</evidence>
<dbReference type="PhylomeDB" id="A7RM83"/>
<evidence type="ECO:0008006" key="8">
    <source>
        <dbReference type="Google" id="ProtNLM"/>
    </source>
</evidence>
<evidence type="ECO:0000313" key="7">
    <source>
        <dbReference type="Proteomes" id="UP000001593"/>
    </source>
</evidence>
<evidence type="ECO:0000313" key="6">
    <source>
        <dbReference type="EMBL" id="EDO47459.1"/>
    </source>
</evidence>
<evidence type="ECO:0000256" key="1">
    <source>
        <dbReference type="ARBA" id="ARBA00004141"/>
    </source>
</evidence>
<dbReference type="InterPro" id="IPR019537">
    <property type="entry name" value="TMEM65"/>
</dbReference>
<organism evidence="6 7">
    <name type="scientific">Nematostella vectensis</name>
    <name type="common">Starlet sea anemone</name>
    <dbReference type="NCBI Taxonomy" id="45351"/>
    <lineage>
        <taxon>Eukaryota</taxon>
        <taxon>Metazoa</taxon>
        <taxon>Cnidaria</taxon>
        <taxon>Anthozoa</taxon>
        <taxon>Hexacorallia</taxon>
        <taxon>Actiniaria</taxon>
        <taxon>Edwardsiidae</taxon>
        <taxon>Nematostella</taxon>
    </lineage>
</organism>
<dbReference type="Pfam" id="PF10507">
    <property type="entry name" value="TMEM65"/>
    <property type="match status" value="1"/>
</dbReference>
<dbReference type="STRING" id="45351.A7RM83"/>
<keyword evidence="4 5" id="KW-0472">Membrane</keyword>
<sequence>FHCAVPFVGFGFLDNAIMIIAGEYIDYTIGATLGISTMAAAALGNLVSDVSGISLAHYVELASDKLGFQGPRLSVQQMEMPRTRFSSNIGRAIGISIGCILGMFPLLFYSSKEDKDQDKES</sequence>
<feature type="transmembrane region" description="Helical" evidence="5">
    <location>
        <begin position="89"/>
        <end position="109"/>
    </location>
</feature>
<dbReference type="EMBL" id="DS469519">
    <property type="protein sequence ID" value="EDO47459.1"/>
    <property type="molecule type" value="Genomic_DNA"/>
</dbReference>
<evidence type="ECO:0000256" key="2">
    <source>
        <dbReference type="ARBA" id="ARBA00022692"/>
    </source>
</evidence>
<dbReference type="KEGG" id="nve:5519735"/>
<dbReference type="PANTHER" id="PTHR21706">
    <property type="entry name" value="TRANSMEMBRANE PROTEIN 65"/>
    <property type="match status" value="1"/>
</dbReference>
<keyword evidence="7" id="KW-1185">Reference proteome</keyword>
<dbReference type="OMA" id="TGRCVEQ"/>
<dbReference type="OrthoDB" id="430821at2759"/>
<evidence type="ECO:0000256" key="3">
    <source>
        <dbReference type="ARBA" id="ARBA00022989"/>
    </source>
</evidence>
<feature type="non-terminal residue" evidence="6">
    <location>
        <position position="1"/>
    </location>
</feature>
<dbReference type="HOGENOM" id="CLU_138911_0_0_1"/>
<accession>A7RM83</accession>
<dbReference type="GO" id="GO:0016020">
    <property type="term" value="C:membrane"/>
    <property type="evidence" value="ECO:0007669"/>
    <property type="project" value="UniProtKB-SubCell"/>
</dbReference>
<dbReference type="AlphaFoldDB" id="A7RM83"/>
<dbReference type="PANTHER" id="PTHR21706:SF15">
    <property type="entry name" value="TRANSMEMBRANE PROTEIN 65"/>
    <property type="match status" value="1"/>
</dbReference>
<keyword evidence="2 5" id="KW-0812">Transmembrane</keyword>
<comment type="subcellular location">
    <subcellularLocation>
        <location evidence="1">Membrane</location>
        <topology evidence="1">Multi-pass membrane protein</topology>
    </subcellularLocation>
</comment>
<evidence type="ECO:0000256" key="4">
    <source>
        <dbReference type="ARBA" id="ARBA00023136"/>
    </source>
</evidence>
<dbReference type="InParanoid" id="A7RM83"/>
<gene>
    <name evidence="6" type="ORF">NEMVEDRAFT_v1g86363</name>
</gene>